<reference evidence="2 3" key="1">
    <citation type="submission" date="2018-11" db="EMBL/GenBank/DDBJ databases">
        <title>Sequencing the genomes of 1000 actinobacteria strains.</title>
        <authorList>
            <person name="Klenk H.-P."/>
        </authorList>
    </citation>
    <scope>NUCLEOTIDE SEQUENCE [LARGE SCALE GENOMIC DNA]</scope>
    <source>
        <strain evidence="2 3">DSM 44254</strain>
    </source>
</reference>
<keyword evidence="3" id="KW-1185">Reference proteome</keyword>
<dbReference type="PROSITE" id="PS50943">
    <property type="entry name" value="HTH_CROC1"/>
    <property type="match status" value="1"/>
</dbReference>
<dbReference type="Gene3D" id="1.10.260.40">
    <property type="entry name" value="lambda repressor-like DNA-binding domains"/>
    <property type="match status" value="1"/>
</dbReference>
<dbReference type="InterPro" id="IPR010982">
    <property type="entry name" value="Lambda_DNA-bd_dom_sf"/>
</dbReference>
<comment type="caution">
    <text evidence="2">The sequence shown here is derived from an EMBL/GenBank/DDBJ whole genome shotgun (WGS) entry which is preliminary data.</text>
</comment>
<dbReference type="AlphaFoldDB" id="A0A3N1CTA8"/>
<dbReference type="InterPro" id="IPR001387">
    <property type="entry name" value="Cro/C1-type_HTH"/>
</dbReference>
<accession>A0A3N1CTA8</accession>
<sequence>MYGKERPDPSSSVAALVANRVWFHRTQKGMTGSQLGDLIGVGKAAVSKIEHGNSPLADDQAEALDREWATGGLFKGLVHLARITQSSGWFAEHLEQERRALVIKQFHPTLVPGLLQTPEYARSVLELGEAQHVERRLNERLERQAALNRANPPTIRVILDQGVLDRTTPDPAIRLGQLRHLAELTEFRHIILRVVPRDEGIYPGIDGPLRLLTLPTGDVGYVETPAGGRLVTDPGEVRSLLGRFDRIGDHALTTGASRTLLSELIKEAEK</sequence>
<proteinExistence type="predicted"/>
<gene>
    <name evidence="2" type="ORF">EDD29_2057</name>
</gene>
<name>A0A3N1CTA8_9ACTN</name>
<dbReference type="Proteomes" id="UP000272400">
    <property type="component" value="Unassembled WGS sequence"/>
</dbReference>
<protein>
    <recommendedName>
        <fullName evidence="1">HTH cro/C1-type domain-containing protein</fullName>
    </recommendedName>
</protein>
<dbReference type="EMBL" id="RJKE01000001">
    <property type="protein sequence ID" value="ROO84530.1"/>
    <property type="molecule type" value="Genomic_DNA"/>
</dbReference>
<dbReference type="Pfam" id="PF19054">
    <property type="entry name" value="DUF5753"/>
    <property type="match status" value="1"/>
</dbReference>
<feature type="domain" description="HTH cro/C1-type" evidence="1">
    <location>
        <begin position="25"/>
        <end position="54"/>
    </location>
</feature>
<dbReference type="OrthoDB" id="3355929at2"/>
<dbReference type="SUPFAM" id="SSF47413">
    <property type="entry name" value="lambda repressor-like DNA-binding domains"/>
    <property type="match status" value="1"/>
</dbReference>
<dbReference type="GO" id="GO:0003677">
    <property type="term" value="F:DNA binding"/>
    <property type="evidence" value="ECO:0007669"/>
    <property type="project" value="InterPro"/>
</dbReference>
<evidence type="ECO:0000259" key="1">
    <source>
        <dbReference type="PROSITE" id="PS50943"/>
    </source>
</evidence>
<evidence type="ECO:0000313" key="3">
    <source>
        <dbReference type="Proteomes" id="UP000272400"/>
    </source>
</evidence>
<evidence type="ECO:0000313" key="2">
    <source>
        <dbReference type="EMBL" id="ROO84530.1"/>
    </source>
</evidence>
<dbReference type="CDD" id="cd00093">
    <property type="entry name" value="HTH_XRE"/>
    <property type="match status" value="1"/>
</dbReference>
<dbReference type="InterPro" id="IPR043917">
    <property type="entry name" value="DUF5753"/>
</dbReference>
<dbReference type="RefSeq" id="WP_148085917.1">
    <property type="nucleotide sequence ID" value="NZ_RJKE01000001.1"/>
</dbReference>
<organism evidence="2 3">
    <name type="scientific">Actinocorallia herbida</name>
    <dbReference type="NCBI Taxonomy" id="58109"/>
    <lineage>
        <taxon>Bacteria</taxon>
        <taxon>Bacillati</taxon>
        <taxon>Actinomycetota</taxon>
        <taxon>Actinomycetes</taxon>
        <taxon>Streptosporangiales</taxon>
        <taxon>Thermomonosporaceae</taxon>
        <taxon>Actinocorallia</taxon>
    </lineage>
</organism>